<dbReference type="GeneID" id="66837288"/>
<name>A0A098BG45_9NOCA</name>
<sequence length="452" mass="47154">MDVRVTPTLGAVGGRLQRGDVSGPVVDHDRRADDWRALLRSTPVALFTLGALLLILLIVSGIVAGQTVTSRQATHSRLLTSVEPLADAAQSLYSALSVADAAAATGFIAGGIEPEEVRERYTQAVGEASTQLVAAAGGIAADDRVGARLVADIAGRLTVYTGLVETARANNRVGNPVGAAYLGEASHLMQSELLPMAQELYERSSSAVTSTQRAAVQPPWTSIGMLLVTVVALTGVHVIVSRISRRTLNLGLLAAIASTGILLCWLLVAGLISSSATRNAVERGGEPLGVFTDSRILAQQARTAETLQLVRRDVTGEYDAMFDGSMDRLDELLTGSAAADVETQAEPAGRAAEARTAWLASHDRVQAALDRGDYPAAAILATGPGPDEAAAQFHAVDRALERGIDLARAELRGNEVRAADTLSALAPAAWVLTVLAGIGVVGGLAPRIREYL</sequence>
<gene>
    <name evidence="1" type="ORF">RHRU231_330150</name>
</gene>
<dbReference type="EMBL" id="CCSD01000043">
    <property type="protein sequence ID" value="CDZ87693.1"/>
    <property type="molecule type" value="Genomic_DNA"/>
</dbReference>
<protein>
    <submittedName>
        <fullName evidence="1">Uncharacterized protein</fullName>
    </submittedName>
</protein>
<dbReference type="KEGG" id="rrz:CS378_09600"/>
<dbReference type="SMR" id="A0A098BG45"/>
<accession>A0A098BG45</accession>
<dbReference type="OrthoDB" id="3218196at2"/>
<evidence type="ECO:0000313" key="2">
    <source>
        <dbReference type="Proteomes" id="UP000042997"/>
    </source>
</evidence>
<dbReference type="eggNOG" id="COG5278">
    <property type="taxonomic scope" value="Bacteria"/>
</dbReference>
<proteinExistence type="predicted"/>
<dbReference type="Proteomes" id="UP000042997">
    <property type="component" value="Unassembled WGS sequence"/>
</dbReference>
<reference evidence="1 2" key="1">
    <citation type="journal article" date="2014" name="Genome Announc.">
        <title>Draft Genome Sequence of Propane- and Butane-Oxidizing Actinobacterium Rhodococcus ruber IEGM 231.</title>
        <authorList>
            <person name="Ivshina I.B."/>
            <person name="Kuyukina M.S."/>
            <person name="Krivoruchko A.V."/>
            <person name="Barbe V."/>
            <person name="Fischer C."/>
        </authorList>
    </citation>
    <scope>NUCLEOTIDE SEQUENCE [LARGE SCALE GENOMIC DNA]</scope>
</reference>
<dbReference type="RefSeq" id="WP_010592244.1">
    <property type="nucleotide sequence ID" value="NZ_CP024315.1"/>
</dbReference>
<dbReference type="AlphaFoldDB" id="A0A098BG45"/>
<organism evidence="1 2">
    <name type="scientific">Rhodococcus ruber</name>
    <dbReference type="NCBI Taxonomy" id="1830"/>
    <lineage>
        <taxon>Bacteria</taxon>
        <taxon>Bacillati</taxon>
        <taxon>Actinomycetota</taxon>
        <taxon>Actinomycetes</taxon>
        <taxon>Mycobacteriales</taxon>
        <taxon>Nocardiaceae</taxon>
        <taxon>Rhodococcus</taxon>
    </lineage>
</organism>
<evidence type="ECO:0000313" key="1">
    <source>
        <dbReference type="EMBL" id="CDZ87693.1"/>
    </source>
</evidence>